<dbReference type="EMBL" id="CP071793">
    <property type="protein sequence ID" value="QTD50066.1"/>
    <property type="molecule type" value="Genomic_DNA"/>
</dbReference>
<name>A0A8A4TJG9_SULCO</name>
<proteinExistence type="predicted"/>
<keyword evidence="4" id="KW-1185">Reference proteome</keyword>
<reference evidence="3" key="1">
    <citation type="submission" date="2021-03" db="EMBL/GenBank/DDBJ databases">
        <title>Acanthopleuribacteraceae sp. M133.</title>
        <authorList>
            <person name="Wang G."/>
        </authorList>
    </citation>
    <scope>NUCLEOTIDE SEQUENCE</scope>
    <source>
        <strain evidence="3">M133</strain>
    </source>
</reference>
<evidence type="ECO:0000313" key="4">
    <source>
        <dbReference type="Proteomes" id="UP000663929"/>
    </source>
</evidence>
<feature type="region of interest" description="Disordered" evidence="1">
    <location>
        <begin position="164"/>
        <end position="191"/>
    </location>
</feature>
<keyword evidence="2" id="KW-1133">Transmembrane helix</keyword>
<dbReference type="KEGG" id="scor:J3U87_31160"/>
<dbReference type="RefSeq" id="WP_237379697.1">
    <property type="nucleotide sequence ID" value="NZ_CP071793.1"/>
</dbReference>
<evidence type="ECO:0000256" key="1">
    <source>
        <dbReference type="SAM" id="MobiDB-lite"/>
    </source>
</evidence>
<organism evidence="3 4">
    <name type="scientific">Sulfidibacter corallicola</name>
    <dbReference type="NCBI Taxonomy" id="2818388"/>
    <lineage>
        <taxon>Bacteria</taxon>
        <taxon>Pseudomonadati</taxon>
        <taxon>Acidobacteriota</taxon>
        <taxon>Holophagae</taxon>
        <taxon>Acanthopleuribacterales</taxon>
        <taxon>Acanthopleuribacteraceae</taxon>
        <taxon>Sulfidibacter</taxon>
    </lineage>
</organism>
<feature type="transmembrane region" description="Helical" evidence="2">
    <location>
        <begin position="79"/>
        <end position="101"/>
    </location>
</feature>
<feature type="compositionally biased region" description="Polar residues" evidence="1">
    <location>
        <begin position="181"/>
        <end position="191"/>
    </location>
</feature>
<feature type="transmembrane region" description="Helical" evidence="2">
    <location>
        <begin position="110"/>
        <end position="127"/>
    </location>
</feature>
<feature type="transmembrane region" description="Helical" evidence="2">
    <location>
        <begin position="35"/>
        <end position="59"/>
    </location>
</feature>
<dbReference type="Proteomes" id="UP000663929">
    <property type="component" value="Chromosome"/>
</dbReference>
<evidence type="ECO:0000256" key="2">
    <source>
        <dbReference type="SAM" id="Phobius"/>
    </source>
</evidence>
<sequence length="191" mass="20575">MSHANPFESPKSNITSEVTDVDEIAAVRKALLPMWIVIFSWLFLIVGVGTALIWLFSAISGGQFSSSFFGFEASAPAFHPYSLGLLGLYTYAAALAGGLLLKLRWAPKAGILWCLVGSTMCIISTVLSQFTVFRLEILVLIAFLIKLKAIRPVWENGPQLDVDRDTYDALPGGETGPDANPTGNTSANPIP</sequence>
<dbReference type="AlphaFoldDB" id="A0A8A4TJG9"/>
<gene>
    <name evidence="3" type="ORF">J3U87_31160</name>
</gene>
<keyword evidence="2" id="KW-0472">Membrane</keyword>
<protein>
    <submittedName>
        <fullName evidence="3">Uncharacterized protein</fullName>
    </submittedName>
</protein>
<accession>A0A8A4TJG9</accession>
<keyword evidence="2" id="KW-0812">Transmembrane</keyword>
<evidence type="ECO:0000313" key="3">
    <source>
        <dbReference type="EMBL" id="QTD50066.1"/>
    </source>
</evidence>